<evidence type="ECO:0000256" key="1">
    <source>
        <dbReference type="SAM" id="MobiDB-lite"/>
    </source>
</evidence>
<protein>
    <submittedName>
        <fullName evidence="3">Uncharacterized protein</fullName>
    </submittedName>
</protein>
<dbReference type="OrthoDB" id="913043at2759"/>
<name>A0A0L6UQ99_9BASI</name>
<sequence>MIFFVFFFLFWSSIPISNEENVSTWRTRIMGLFKLGGVKEQINSGEPALEESNNTILCAIIIAKLSPATHSNVSSNIQLILENSLRYVGINMPLSYNLLNRLPSSMKNIKQTITHSKNSDDIKPKILLDHLEIHLNELKVAATSHKLDSVTMFTESDKKCSPGKHSPRADHPGEKCWFDANKANAPHHTHLSQAESLH</sequence>
<gene>
    <name evidence="3" type="ORF">VP01_4277g3</name>
</gene>
<dbReference type="VEuPathDB" id="FungiDB:VP01_4277g3"/>
<dbReference type="Proteomes" id="UP000037035">
    <property type="component" value="Unassembled WGS sequence"/>
</dbReference>
<dbReference type="EMBL" id="LAVV01009365">
    <property type="protein sequence ID" value="KNZ50711.1"/>
    <property type="molecule type" value="Genomic_DNA"/>
</dbReference>
<keyword evidence="4" id="KW-1185">Reference proteome</keyword>
<evidence type="ECO:0000256" key="2">
    <source>
        <dbReference type="SAM" id="SignalP"/>
    </source>
</evidence>
<feature type="chain" id="PRO_5005568038" evidence="2">
    <location>
        <begin position="20"/>
        <end position="198"/>
    </location>
</feature>
<comment type="caution">
    <text evidence="3">The sequence shown here is derived from an EMBL/GenBank/DDBJ whole genome shotgun (WGS) entry which is preliminary data.</text>
</comment>
<feature type="region of interest" description="Disordered" evidence="1">
    <location>
        <begin position="156"/>
        <end position="175"/>
    </location>
</feature>
<organism evidence="3 4">
    <name type="scientific">Puccinia sorghi</name>
    <dbReference type="NCBI Taxonomy" id="27349"/>
    <lineage>
        <taxon>Eukaryota</taxon>
        <taxon>Fungi</taxon>
        <taxon>Dikarya</taxon>
        <taxon>Basidiomycota</taxon>
        <taxon>Pucciniomycotina</taxon>
        <taxon>Pucciniomycetes</taxon>
        <taxon>Pucciniales</taxon>
        <taxon>Pucciniaceae</taxon>
        <taxon>Puccinia</taxon>
    </lineage>
</organism>
<accession>A0A0L6UQ99</accession>
<reference evidence="3 4" key="1">
    <citation type="submission" date="2015-08" db="EMBL/GenBank/DDBJ databases">
        <title>Next Generation Sequencing and Analysis of the Genome of Puccinia sorghi L Schw, the Causal Agent of Maize Common Rust.</title>
        <authorList>
            <person name="Rochi L."/>
            <person name="Burguener G."/>
            <person name="Darino M."/>
            <person name="Turjanski A."/>
            <person name="Kreff E."/>
            <person name="Dieguez M.J."/>
            <person name="Sacco F."/>
        </authorList>
    </citation>
    <scope>NUCLEOTIDE SEQUENCE [LARGE SCALE GENOMIC DNA]</scope>
    <source>
        <strain evidence="3 4">RO10H11247</strain>
    </source>
</reference>
<proteinExistence type="predicted"/>
<dbReference type="AlphaFoldDB" id="A0A0L6UQ99"/>
<evidence type="ECO:0000313" key="3">
    <source>
        <dbReference type="EMBL" id="KNZ50711.1"/>
    </source>
</evidence>
<feature type="signal peptide" evidence="2">
    <location>
        <begin position="1"/>
        <end position="19"/>
    </location>
</feature>
<evidence type="ECO:0000313" key="4">
    <source>
        <dbReference type="Proteomes" id="UP000037035"/>
    </source>
</evidence>
<keyword evidence="2" id="KW-0732">Signal</keyword>